<protein>
    <recommendedName>
        <fullName evidence="1">N-acetyltransferase domain-containing protein</fullName>
    </recommendedName>
</protein>
<dbReference type="PANTHER" id="PTHR47542:SF2">
    <property type="entry name" value="ACYL-COA N-ACYLTRANSFERASES (NAT) SUPERFAMILY PROTEIN"/>
    <property type="match status" value="1"/>
</dbReference>
<evidence type="ECO:0000313" key="3">
    <source>
        <dbReference type="Proteomes" id="UP000290189"/>
    </source>
</evidence>
<evidence type="ECO:0000313" key="2">
    <source>
        <dbReference type="EMBL" id="SPQ95340.1"/>
    </source>
</evidence>
<accession>A0A3P3Y5S3</accession>
<feature type="domain" description="N-acetyltransferase" evidence="1">
    <location>
        <begin position="13"/>
        <end position="150"/>
    </location>
</feature>
<geneLocation type="mitochondrion" evidence="2"/>
<reference evidence="2 3" key="1">
    <citation type="submission" date="2018-03" db="EMBL/GenBank/DDBJ databases">
        <authorList>
            <person name="Fogelqvist J."/>
        </authorList>
    </citation>
    <scope>NUCLEOTIDE SEQUENCE [LARGE SCALE GENOMIC DNA]</scope>
</reference>
<dbReference type="AlphaFoldDB" id="A0A3P3Y5S3"/>
<dbReference type="InterPro" id="IPR016181">
    <property type="entry name" value="Acyl_CoA_acyltransferase"/>
</dbReference>
<dbReference type="InterPro" id="IPR000182">
    <property type="entry name" value="GNAT_dom"/>
</dbReference>
<name>A0A3P3Y5S3_PLABS</name>
<keyword evidence="2" id="KW-0496">Mitochondrion</keyword>
<dbReference type="EMBL" id="OVEO01000004">
    <property type="protein sequence ID" value="SPQ95340.1"/>
    <property type="molecule type" value="Genomic_DNA"/>
</dbReference>
<organism evidence="2 3">
    <name type="scientific">Plasmodiophora brassicae</name>
    <name type="common">Clubroot disease agent</name>
    <dbReference type="NCBI Taxonomy" id="37360"/>
    <lineage>
        <taxon>Eukaryota</taxon>
        <taxon>Sar</taxon>
        <taxon>Rhizaria</taxon>
        <taxon>Endomyxa</taxon>
        <taxon>Phytomyxea</taxon>
        <taxon>Plasmodiophorida</taxon>
        <taxon>Plasmodiophoridae</taxon>
        <taxon>Plasmodiophora</taxon>
    </lineage>
</organism>
<dbReference type="Gene3D" id="3.40.630.30">
    <property type="match status" value="1"/>
</dbReference>
<dbReference type="PROSITE" id="PS51186">
    <property type="entry name" value="GNAT"/>
    <property type="match status" value="1"/>
</dbReference>
<gene>
    <name evidence="2" type="ORF">PLBR_LOCUS2555</name>
</gene>
<dbReference type="SUPFAM" id="SSF55729">
    <property type="entry name" value="Acyl-CoA N-acyltransferases (Nat)"/>
    <property type="match status" value="1"/>
</dbReference>
<sequence>MQCALREIDSSKRRLPAGDAALVAQCDIIERRLFPKHESLTGQLEREAMKRSQTMVVAVVDGSSAVGYMIVSRTGHIVKLAVAAAAQRNGVGRWLLRWARSRYQTLSLHVDPERHAAVALYRSEGFTAHGQICDYYCDGRHALLMRLDRC</sequence>
<dbReference type="CDD" id="cd04301">
    <property type="entry name" value="NAT_SF"/>
    <property type="match status" value="1"/>
</dbReference>
<evidence type="ECO:0000259" key="1">
    <source>
        <dbReference type="PROSITE" id="PS51186"/>
    </source>
</evidence>
<dbReference type="GO" id="GO:0016747">
    <property type="term" value="F:acyltransferase activity, transferring groups other than amino-acyl groups"/>
    <property type="evidence" value="ECO:0007669"/>
    <property type="project" value="InterPro"/>
</dbReference>
<dbReference type="Pfam" id="PF13673">
    <property type="entry name" value="Acetyltransf_10"/>
    <property type="match status" value="1"/>
</dbReference>
<dbReference type="PANTHER" id="PTHR47542">
    <property type="entry name" value="ACYL-COA N-ACYLTRANSFERASES (NAT) SUPERFAMILY PROTEIN"/>
    <property type="match status" value="1"/>
</dbReference>
<proteinExistence type="predicted"/>
<dbReference type="Proteomes" id="UP000290189">
    <property type="component" value="Unassembled WGS sequence"/>
</dbReference>